<dbReference type="RefSeq" id="WP_101035311.1">
    <property type="nucleotide sequence ID" value="NZ_CP073801.1"/>
</dbReference>
<evidence type="ECO:0000313" key="16">
    <source>
        <dbReference type="EMBL" id="PKE26786.1"/>
    </source>
</evidence>
<evidence type="ECO:0000256" key="9">
    <source>
        <dbReference type="ARBA" id="ARBA00023239"/>
    </source>
</evidence>
<feature type="active site" description="Schiff-base intermediate with substrate" evidence="12 14">
    <location>
        <position position="163"/>
    </location>
</feature>
<dbReference type="InterPro" id="IPR005263">
    <property type="entry name" value="DapA"/>
</dbReference>
<dbReference type="EC" id="4.3.3.7" evidence="4 12"/>
<comment type="catalytic activity">
    <reaction evidence="11 12">
        <text>L-aspartate 4-semialdehyde + pyruvate = (2S,4S)-4-hydroxy-2,3,4,5-tetrahydrodipicolinate + H2O + H(+)</text>
        <dbReference type="Rhea" id="RHEA:34171"/>
        <dbReference type="ChEBI" id="CHEBI:15361"/>
        <dbReference type="ChEBI" id="CHEBI:15377"/>
        <dbReference type="ChEBI" id="CHEBI:15378"/>
        <dbReference type="ChEBI" id="CHEBI:67139"/>
        <dbReference type="ChEBI" id="CHEBI:537519"/>
        <dbReference type="EC" id="4.3.3.7"/>
    </reaction>
</comment>
<evidence type="ECO:0000256" key="10">
    <source>
        <dbReference type="ARBA" id="ARBA00023270"/>
    </source>
</evidence>
<dbReference type="PANTHER" id="PTHR12128">
    <property type="entry name" value="DIHYDRODIPICOLINATE SYNTHASE"/>
    <property type="match status" value="1"/>
</dbReference>
<gene>
    <name evidence="12" type="primary">dapA</name>
    <name evidence="16" type="ORF">CW686_03695</name>
</gene>
<comment type="pathway">
    <text evidence="2 12">Amino-acid biosynthesis; L-lysine biosynthesis via DAP pathway; (S)-tetrahydrodipicolinate from L-aspartate: step 3/4.</text>
</comment>
<keyword evidence="10 12" id="KW-0704">Schiff base</keyword>
<evidence type="ECO:0000256" key="7">
    <source>
        <dbReference type="ARBA" id="ARBA00022915"/>
    </source>
</evidence>
<evidence type="ECO:0000256" key="5">
    <source>
        <dbReference type="ARBA" id="ARBA00022490"/>
    </source>
</evidence>
<comment type="function">
    <text evidence="1 12">Catalyzes the condensation of (S)-aspartate-beta-semialdehyde [(S)-ASA] and pyruvate to 4-hydroxy-tetrahydrodipicolinate (HTPA).</text>
</comment>
<evidence type="ECO:0000256" key="13">
    <source>
        <dbReference type="PIRNR" id="PIRNR001365"/>
    </source>
</evidence>
<evidence type="ECO:0000256" key="1">
    <source>
        <dbReference type="ARBA" id="ARBA00003294"/>
    </source>
</evidence>
<keyword evidence="8 12" id="KW-0457">Lysine biosynthesis</keyword>
<keyword evidence="7 12" id="KW-0220">Diaminopimelate biosynthesis</keyword>
<proteinExistence type="inferred from homology"/>
<feature type="site" description="Part of a proton relay during catalysis" evidence="12">
    <location>
        <position position="46"/>
    </location>
</feature>
<evidence type="ECO:0000256" key="14">
    <source>
        <dbReference type="PIRSR" id="PIRSR001365-1"/>
    </source>
</evidence>
<dbReference type="UniPathway" id="UPA00034">
    <property type="reaction ID" value="UER00017"/>
</dbReference>
<comment type="subcellular location">
    <subcellularLocation>
        <location evidence="12">Cytoplasm</location>
    </subcellularLocation>
</comment>
<dbReference type="InterPro" id="IPR020625">
    <property type="entry name" value="Schiff_base-form_aldolases_AS"/>
</dbReference>
<evidence type="ECO:0000256" key="6">
    <source>
        <dbReference type="ARBA" id="ARBA00022605"/>
    </source>
</evidence>
<evidence type="ECO:0000313" key="17">
    <source>
        <dbReference type="Proteomes" id="UP000233482"/>
    </source>
</evidence>
<comment type="caution">
    <text evidence="16">The sequence shown here is derived from an EMBL/GenBank/DDBJ whole genome shotgun (WGS) entry which is preliminary data.</text>
</comment>
<dbReference type="Proteomes" id="UP000233482">
    <property type="component" value="Unassembled WGS sequence"/>
</dbReference>
<comment type="similarity">
    <text evidence="3 12 13">Belongs to the DapA family.</text>
</comment>
<dbReference type="NCBIfam" id="TIGR00674">
    <property type="entry name" value="dapA"/>
    <property type="match status" value="1"/>
</dbReference>
<evidence type="ECO:0000256" key="3">
    <source>
        <dbReference type="ARBA" id="ARBA00007592"/>
    </source>
</evidence>
<dbReference type="InterPro" id="IPR020624">
    <property type="entry name" value="Schiff_base-form_aldolases_CS"/>
</dbReference>
<protein>
    <recommendedName>
        <fullName evidence="4 12">4-hydroxy-tetrahydrodipicolinate synthase</fullName>
        <shortName evidence="12">HTPA synthase</shortName>
        <ecNumber evidence="4 12">4.3.3.7</ecNumber>
    </recommendedName>
</protein>
<dbReference type="PROSITE" id="PS00666">
    <property type="entry name" value="DHDPS_2"/>
    <property type="match status" value="1"/>
</dbReference>
<reference evidence="16 17" key="1">
    <citation type="submission" date="2017-12" db="EMBL/GenBank/DDBJ databases">
        <title>Genomics of Macrococcus caseolyticus.</title>
        <authorList>
            <person name="MacFadyen A.C."/>
            <person name="Paterson G.K."/>
        </authorList>
    </citation>
    <scope>NUCLEOTIDE SEQUENCE [LARGE SCALE GENOMIC DNA]</scope>
    <source>
        <strain evidence="16 17">5788_EF188</strain>
    </source>
</reference>
<keyword evidence="6 12" id="KW-0028">Amino-acid biosynthesis</keyword>
<comment type="caution">
    <text evidence="12">Was originally thought to be a dihydrodipicolinate synthase (DHDPS), catalyzing the condensation of (S)-aspartate-beta-semialdehyde [(S)-ASA] and pyruvate to dihydrodipicolinate (DHDP). However, it was shown in E.coli that the product of the enzymatic reaction is not dihydrodipicolinate but in fact (4S)-4-hydroxy-2,3,4,5-tetrahydro-(2S)-dipicolinic acid (HTPA), and that the consecutive dehydration reaction leading to DHDP is not spontaneous but catalyzed by DapB.</text>
</comment>
<feature type="active site" description="Proton donor/acceptor" evidence="12 14">
    <location>
        <position position="135"/>
    </location>
</feature>
<evidence type="ECO:0000256" key="15">
    <source>
        <dbReference type="PIRSR" id="PIRSR001365-2"/>
    </source>
</evidence>
<dbReference type="GO" id="GO:0008840">
    <property type="term" value="F:4-hydroxy-tetrahydrodipicolinate synthase activity"/>
    <property type="evidence" value="ECO:0007669"/>
    <property type="project" value="UniProtKB-UniRule"/>
</dbReference>
<evidence type="ECO:0000256" key="4">
    <source>
        <dbReference type="ARBA" id="ARBA00012086"/>
    </source>
</evidence>
<comment type="subunit">
    <text evidence="12">Homotetramer; dimer of dimers.</text>
</comment>
<dbReference type="Pfam" id="PF00701">
    <property type="entry name" value="DHDPS"/>
    <property type="match status" value="1"/>
</dbReference>
<keyword evidence="9 12" id="KW-0456">Lyase</keyword>
<feature type="binding site" evidence="12 15">
    <location>
        <position position="205"/>
    </location>
    <ligand>
        <name>pyruvate</name>
        <dbReference type="ChEBI" id="CHEBI:15361"/>
    </ligand>
</feature>
<keyword evidence="5 12" id="KW-0963">Cytoplasm</keyword>
<dbReference type="PIRSF" id="PIRSF001365">
    <property type="entry name" value="DHDPS"/>
    <property type="match status" value="1"/>
</dbReference>
<organism evidence="16 17">
    <name type="scientific">Macrococcoides caseolyticum</name>
    <dbReference type="NCBI Taxonomy" id="69966"/>
    <lineage>
        <taxon>Bacteria</taxon>
        <taxon>Bacillati</taxon>
        <taxon>Bacillota</taxon>
        <taxon>Bacilli</taxon>
        <taxon>Bacillales</taxon>
        <taxon>Staphylococcaceae</taxon>
        <taxon>Macrococcoides</taxon>
    </lineage>
</organism>
<dbReference type="InterPro" id="IPR002220">
    <property type="entry name" value="DapA-like"/>
</dbReference>
<dbReference type="GO" id="GO:0019877">
    <property type="term" value="P:diaminopimelate biosynthetic process"/>
    <property type="evidence" value="ECO:0007669"/>
    <property type="project" value="UniProtKB-UniRule"/>
</dbReference>
<dbReference type="CDD" id="cd00950">
    <property type="entry name" value="DHDPS"/>
    <property type="match status" value="1"/>
</dbReference>
<evidence type="ECO:0000256" key="8">
    <source>
        <dbReference type="ARBA" id="ARBA00023154"/>
    </source>
</evidence>
<sequence length="296" mass="32453">MNIHFKGTGVAVTTPFNGQMIDYNLFEDHLNFLINNNVEALIINGTTGEGSTLTEEEKLKTIEIAVRVAHGRVPVIAGTGTNNTQASIDHSLKVKTLGVDSIMLITPYYNKTSQRGLIAHFTAIADAVELPVLLYNVPSRTNMTIEQETVAALAEHPYIYGIKDATGDINYMKTLKSVVPDDFALYSGNDDAVLPFYEAGGDGVISVIANAIPAEFSDIYRTYQVNRHEAERQFNNLLPLINALSVDVNPIPIKALVAYIGYANGELRLPLVPMLEQDIKQLIEVYNRIAKGSDLS</sequence>
<dbReference type="PANTHER" id="PTHR12128:SF66">
    <property type="entry name" value="4-HYDROXY-2-OXOGLUTARATE ALDOLASE, MITOCHONDRIAL"/>
    <property type="match status" value="1"/>
</dbReference>
<feature type="binding site" evidence="12 15">
    <location>
        <position position="47"/>
    </location>
    <ligand>
        <name>pyruvate</name>
        <dbReference type="ChEBI" id="CHEBI:15361"/>
    </ligand>
</feature>
<evidence type="ECO:0000256" key="2">
    <source>
        <dbReference type="ARBA" id="ARBA00005120"/>
    </source>
</evidence>
<dbReference type="HAMAP" id="MF_00418">
    <property type="entry name" value="DapA"/>
    <property type="match status" value="1"/>
</dbReference>
<dbReference type="GO" id="GO:0009089">
    <property type="term" value="P:lysine biosynthetic process via diaminopimelate"/>
    <property type="evidence" value="ECO:0007669"/>
    <property type="project" value="UniProtKB-UniRule"/>
</dbReference>
<dbReference type="SUPFAM" id="SSF51569">
    <property type="entry name" value="Aldolase"/>
    <property type="match status" value="1"/>
</dbReference>
<dbReference type="InterPro" id="IPR013785">
    <property type="entry name" value="Aldolase_TIM"/>
</dbReference>
<dbReference type="AlphaFoldDB" id="A0A855GRB4"/>
<dbReference type="GO" id="GO:0005829">
    <property type="term" value="C:cytosol"/>
    <property type="evidence" value="ECO:0007669"/>
    <property type="project" value="TreeGrafter"/>
</dbReference>
<dbReference type="SMART" id="SM01130">
    <property type="entry name" value="DHDPS"/>
    <property type="match status" value="1"/>
</dbReference>
<dbReference type="Gene3D" id="3.20.20.70">
    <property type="entry name" value="Aldolase class I"/>
    <property type="match status" value="1"/>
</dbReference>
<evidence type="ECO:0000256" key="12">
    <source>
        <dbReference type="HAMAP-Rule" id="MF_00418"/>
    </source>
</evidence>
<evidence type="ECO:0000256" key="11">
    <source>
        <dbReference type="ARBA" id="ARBA00047836"/>
    </source>
</evidence>
<dbReference type="PROSITE" id="PS00665">
    <property type="entry name" value="DHDPS_1"/>
    <property type="match status" value="1"/>
</dbReference>
<dbReference type="EMBL" id="PIXC01000005">
    <property type="protein sequence ID" value="PKE26786.1"/>
    <property type="molecule type" value="Genomic_DNA"/>
</dbReference>
<accession>A0A855GRB4</accession>
<dbReference type="PRINTS" id="PR00146">
    <property type="entry name" value="DHPICSNTHASE"/>
</dbReference>
<name>A0A855GRB4_9STAP</name>
<feature type="site" description="Part of a proton relay during catalysis" evidence="12">
    <location>
        <position position="109"/>
    </location>
</feature>